<dbReference type="PANTHER" id="PTHR37727">
    <property type="entry name" value="ECOTROPIC VIRAL INTEGRATION SITE PROTEIN"/>
    <property type="match status" value="1"/>
</dbReference>
<reference evidence="2" key="1">
    <citation type="journal article" date="2016" name="Nat. Genet.">
        <title>A high-quality carrot genome assembly provides new insights into carotenoid accumulation and asterid genome evolution.</title>
        <authorList>
            <person name="Iorizzo M."/>
            <person name="Ellison S."/>
            <person name="Senalik D."/>
            <person name="Zeng P."/>
            <person name="Satapoomin P."/>
            <person name="Huang J."/>
            <person name="Bowman M."/>
            <person name="Iovene M."/>
            <person name="Sanseverino W."/>
            <person name="Cavagnaro P."/>
            <person name="Yildiz M."/>
            <person name="Macko-Podgorni A."/>
            <person name="Moranska E."/>
            <person name="Grzebelus E."/>
            <person name="Grzebelus D."/>
            <person name="Ashrafi H."/>
            <person name="Zheng Z."/>
            <person name="Cheng S."/>
            <person name="Spooner D."/>
            <person name="Van Deynze A."/>
            <person name="Simon P."/>
        </authorList>
    </citation>
    <scope>NUCLEOTIDE SEQUENCE</scope>
    <source>
        <tissue evidence="2">Leaf</tissue>
    </source>
</reference>
<dbReference type="EMBL" id="CP093349">
    <property type="protein sequence ID" value="WOH09239.1"/>
    <property type="molecule type" value="Genomic_DNA"/>
</dbReference>
<name>A0AAF0XLJ9_DAUCS</name>
<accession>A0AAF0XLJ9</accession>
<dbReference type="Proteomes" id="UP000077755">
    <property type="component" value="Chromosome 7"/>
</dbReference>
<keyword evidence="1" id="KW-0175">Coiled coil</keyword>
<gene>
    <name evidence="2" type="ORF">DCAR_0728695</name>
</gene>
<feature type="coiled-coil region" evidence="1">
    <location>
        <begin position="44"/>
        <end position="71"/>
    </location>
</feature>
<reference evidence="2" key="2">
    <citation type="submission" date="2022-03" db="EMBL/GenBank/DDBJ databases">
        <title>Draft title - Genomic analysis of global carrot germplasm unveils the trajectory of domestication and the origin of high carotenoid orange carrot.</title>
        <authorList>
            <person name="Iorizzo M."/>
            <person name="Ellison S."/>
            <person name="Senalik D."/>
            <person name="Macko-Podgorni A."/>
            <person name="Grzebelus D."/>
            <person name="Bostan H."/>
            <person name="Rolling W."/>
            <person name="Curaba J."/>
            <person name="Simon P."/>
        </authorList>
    </citation>
    <scope>NUCLEOTIDE SEQUENCE</scope>
    <source>
        <tissue evidence="2">Leaf</tissue>
    </source>
</reference>
<evidence type="ECO:0000313" key="2">
    <source>
        <dbReference type="EMBL" id="WOH09239.1"/>
    </source>
</evidence>
<organism evidence="2 3">
    <name type="scientific">Daucus carota subsp. sativus</name>
    <name type="common">Carrot</name>
    <dbReference type="NCBI Taxonomy" id="79200"/>
    <lineage>
        <taxon>Eukaryota</taxon>
        <taxon>Viridiplantae</taxon>
        <taxon>Streptophyta</taxon>
        <taxon>Embryophyta</taxon>
        <taxon>Tracheophyta</taxon>
        <taxon>Spermatophyta</taxon>
        <taxon>Magnoliopsida</taxon>
        <taxon>eudicotyledons</taxon>
        <taxon>Gunneridae</taxon>
        <taxon>Pentapetalae</taxon>
        <taxon>asterids</taxon>
        <taxon>campanulids</taxon>
        <taxon>Apiales</taxon>
        <taxon>Apiaceae</taxon>
        <taxon>Apioideae</taxon>
        <taxon>Scandiceae</taxon>
        <taxon>Daucinae</taxon>
        <taxon>Daucus</taxon>
        <taxon>Daucus sect. Daucus</taxon>
    </lineage>
</organism>
<dbReference type="PANTHER" id="PTHR37727:SF1">
    <property type="entry name" value="ECOTROPIC VIRAL INTEGRATION SITE PROTEIN"/>
    <property type="match status" value="1"/>
</dbReference>
<sequence>MSTPRIEHQLLNSAVEALTNQKEVELCSKIKAHGFSESRKHLDELEIAKELDQLSAKLDEADELISSAIAADPQVNLSSTANVCIPVLAATSDEMRNELRRSAASVEDINLRVE</sequence>
<protein>
    <submittedName>
        <fullName evidence="2">Uncharacterized protein</fullName>
    </submittedName>
</protein>
<keyword evidence="3" id="KW-1185">Reference proteome</keyword>
<proteinExistence type="predicted"/>
<evidence type="ECO:0000313" key="3">
    <source>
        <dbReference type="Proteomes" id="UP000077755"/>
    </source>
</evidence>
<dbReference type="AlphaFoldDB" id="A0AAF0XLJ9"/>
<evidence type="ECO:0000256" key="1">
    <source>
        <dbReference type="SAM" id="Coils"/>
    </source>
</evidence>